<dbReference type="GO" id="GO:0008270">
    <property type="term" value="F:zinc ion binding"/>
    <property type="evidence" value="ECO:0007669"/>
    <property type="project" value="UniProtKB-KW"/>
</dbReference>
<evidence type="ECO:0000256" key="1">
    <source>
        <dbReference type="ARBA" id="ARBA00004123"/>
    </source>
</evidence>
<feature type="compositionally biased region" description="Basic and acidic residues" evidence="8">
    <location>
        <begin position="341"/>
        <end position="365"/>
    </location>
</feature>
<feature type="compositionally biased region" description="Polar residues" evidence="8">
    <location>
        <begin position="43"/>
        <end position="55"/>
    </location>
</feature>
<dbReference type="PROSITE" id="PS50157">
    <property type="entry name" value="ZINC_FINGER_C2H2_2"/>
    <property type="match status" value="2"/>
</dbReference>
<feature type="compositionally biased region" description="Polar residues" evidence="8">
    <location>
        <begin position="616"/>
        <end position="632"/>
    </location>
</feature>
<evidence type="ECO:0000256" key="8">
    <source>
        <dbReference type="SAM" id="MobiDB-lite"/>
    </source>
</evidence>
<feature type="compositionally biased region" description="Polar residues" evidence="8">
    <location>
        <begin position="369"/>
        <end position="379"/>
    </location>
</feature>
<keyword evidence="2" id="KW-0479">Metal-binding</keyword>
<dbReference type="SMART" id="SM00355">
    <property type="entry name" value="ZnF_C2H2"/>
    <property type="match status" value="2"/>
</dbReference>
<keyword evidence="3" id="KW-0677">Repeat</keyword>
<feature type="compositionally biased region" description="Low complexity" evidence="8">
    <location>
        <begin position="76"/>
        <end position="102"/>
    </location>
</feature>
<gene>
    <name evidence="10" type="ORF">DB88DRAFT_289179</name>
</gene>
<feature type="compositionally biased region" description="Acidic residues" evidence="8">
    <location>
        <begin position="202"/>
        <end position="212"/>
    </location>
</feature>
<dbReference type="FunFam" id="3.30.160.60:FF:001102">
    <property type="entry name" value="Transcription factor IIIA"/>
    <property type="match status" value="1"/>
</dbReference>
<keyword evidence="5" id="KW-0862">Zinc</keyword>
<dbReference type="PANTHER" id="PTHR14003">
    <property type="entry name" value="TRANSCRIPTIONAL REPRESSOR PROTEIN YY"/>
    <property type="match status" value="1"/>
</dbReference>
<feature type="compositionally biased region" description="Polar residues" evidence="8">
    <location>
        <begin position="170"/>
        <end position="186"/>
    </location>
</feature>
<dbReference type="PROSITE" id="PS00028">
    <property type="entry name" value="ZINC_FINGER_C2H2_1"/>
    <property type="match status" value="2"/>
</dbReference>
<protein>
    <recommendedName>
        <fullName evidence="9">C2H2-type domain-containing protein</fullName>
    </recommendedName>
</protein>
<keyword evidence="11" id="KW-1185">Reference proteome</keyword>
<feature type="compositionally biased region" description="Polar residues" evidence="8">
    <location>
        <begin position="446"/>
        <end position="458"/>
    </location>
</feature>
<evidence type="ECO:0000256" key="2">
    <source>
        <dbReference type="ARBA" id="ARBA00022723"/>
    </source>
</evidence>
<feature type="compositionally biased region" description="Polar residues" evidence="8">
    <location>
        <begin position="693"/>
        <end position="702"/>
    </location>
</feature>
<evidence type="ECO:0000256" key="5">
    <source>
        <dbReference type="ARBA" id="ARBA00022833"/>
    </source>
</evidence>
<name>A0AAD9FQT5_PAPLA</name>
<proteinExistence type="predicted"/>
<feature type="compositionally biased region" description="Acidic residues" evidence="8">
    <location>
        <begin position="887"/>
        <end position="911"/>
    </location>
</feature>
<evidence type="ECO:0000259" key="9">
    <source>
        <dbReference type="PROSITE" id="PS50157"/>
    </source>
</evidence>
<feature type="compositionally biased region" description="Basic residues" evidence="8">
    <location>
        <begin position="819"/>
        <end position="839"/>
    </location>
</feature>
<feature type="compositionally biased region" description="Polar residues" evidence="8">
    <location>
        <begin position="534"/>
        <end position="543"/>
    </location>
</feature>
<dbReference type="FunFam" id="3.30.160.60:FF:000425">
    <property type="entry name" value="PLAG1 like zinc finger 1"/>
    <property type="match status" value="1"/>
</dbReference>
<dbReference type="InterPro" id="IPR036236">
    <property type="entry name" value="Znf_C2H2_sf"/>
</dbReference>
<keyword evidence="6" id="KW-0539">Nucleus</keyword>
<feature type="region of interest" description="Disordered" evidence="8">
    <location>
        <begin position="774"/>
        <end position="911"/>
    </location>
</feature>
<feature type="domain" description="C2H2-type" evidence="9">
    <location>
        <begin position="748"/>
        <end position="772"/>
    </location>
</feature>
<dbReference type="Gene3D" id="3.30.160.60">
    <property type="entry name" value="Classic Zinc Finger"/>
    <property type="match status" value="2"/>
</dbReference>
<keyword evidence="4 7" id="KW-0863">Zinc-finger</keyword>
<evidence type="ECO:0000256" key="3">
    <source>
        <dbReference type="ARBA" id="ARBA00022737"/>
    </source>
</evidence>
<dbReference type="GO" id="GO:0000785">
    <property type="term" value="C:chromatin"/>
    <property type="evidence" value="ECO:0007669"/>
    <property type="project" value="TreeGrafter"/>
</dbReference>
<sequence length="911" mass="97233">MAFQYPPSPHTIVPDLPTADCLPLSHKTTAMDTDPAVAPPFPNMTNEHFTSTPKQATRAVVTFSTPSRPRKSSLIPSVGPTSPSVSPLSTSVQTQASSVSVQGMTKQGEVEALGRPHPPSTATLKVSAEAGGSKSPLSSMKGQVTKSPGGSPSRHPGANQDQYPRPQFYHPSQHTTHPPSKPQGQGMTLAARRRQSRYDPMAADEEMDEEGYGELGHRHPLRRVAEEEGKEVESVSLPGIKALFGVAGEHPPTPSTTSGSLYNSPSLPSLVPNSPSSPSTTRTSRYSSLTSQLSSASEPFQPGSGGWWAPEFDRGPLSSSGSPRYPGPHRANSYPTVQPYIDEHADKRRRSDGPPPLRDSEESARLRWQAQSRNASYPTSGPALTPTGSASGGLRSLLHPPPSSSAMSGASVSGSSGFNSPLTPFHEHPGTLDEYPFDRRIAPVPSRSSSIVGGQLAQSFADLSASERADRRSPSTHTDMAPPSVPDRRQSSFHLSQTPDSAFPRPNLPPMNLSRPPSTGPPISRPPSTGPGSQASRRQSLSRPASPDDALRPALRRSSLTEAIMANSGDRIPATSGFHSGPPTAHSTPLEKPFPQDCRLHPPAPLITGWPVRRVSTGSAASTPGISLNSDNEGPASAPVSVRGKKRAAETKEEADEDMAGDPGMRGMEVLAESASRIQEAEKDHEDSDHSPTKNGSVSSASGLLQGTIVPGQGGAGPKYACAFCAKTFSRPSSLRIHTYSHTGERPFVCKEPSCRRRFSVQSNLKRHAKVHQLGAQNGGPPLHQPGPSHPINGGVSRPIERSHRHSIPPHPVGQGFYHPHHPGPHQHPHPHAHPRHPSQAHGHPGFTSYPPPPGYGHEQGYRPPRPQDVRAGKGGPQRVGPGFLEEGWEDEEAELEEDELDEENDEEEKV</sequence>
<feature type="compositionally biased region" description="Pro residues" evidence="8">
    <location>
        <begin position="518"/>
        <end position="529"/>
    </location>
</feature>
<evidence type="ECO:0000313" key="11">
    <source>
        <dbReference type="Proteomes" id="UP001182556"/>
    </source>
</evidence>
<dbReference type="GO" id="GO:0000981">
    <property type="term" value="F:DNA-binding transcription factor activity, RNA polymerase II-specific"/>
    <property type="evidence" value="ECO:0007669"/>
    <property type="project" value="TreeGrafter"/>
</dbReference>
<dbReference type="GO" id="GO:0005667">
    <property type="term" value="C:transcription regulator complex"/>
    <property type="evidence" value="ECO:0007669"/>
    <property type="project" value="TreeGrafter"/>
</dbReference>
<feature type="compositionally biased region" description="Polar residues" evidence="8">
    <location>
        <begin position="135"/>
        <end position="150"/>
    </location>
</feature>
<dbReference type="AlphaFoldDB" id="A0AAD9FQT5"/>
<reference evidence="10" key="1">
    <citation type="submission" date="2023-02" db="EMBL/GenBank/DDBJ databases">
        <title>Identification and recombinant expression of a fungal hydrolase from Papiliotrema laurentii that hydrolyzes apple cutin and clears colloidal polyester polyurethane.</title>
        <authorList>
            <consortium name="DOE Joint Genome Institute"/>
            <person name="Roman V.A."/>
            <person name="Bojanowski C."/>
            <person name="Crable B.R."/>
            <person name="Wagner D.N."/>
            <person name="Hung C.S."/>
            <person name="Nadeau L.J."/>
            <person name="Schratz L."/>
            <person name="Haridas S."/>
            <person name="Pangilinan J."/>
            <person name="Lipzen A."/>
            <person name="Na H."/>
            <person name="Yan M."/>
            <person name="Ng V."/>
            <person name="Grigoriev I.V."/>
            <person name="Spatafora J.W."/>
            <person name="Barlow D."/>
            <person name="Biffinger J."/>
            <person name="Kelley-Loughnane N."/>
            <person name="Varaljay V.A."/>
            <person name="Crookes-Goodson W.J."/>
        </authorList>
    </citation>
    <scope>NUCLEOTIDE SEQUENCE</scope>
    <source>
        <strain evidence="10">5307AH</strain>
    </source>
</reference>
<evidence type="ECO:0000256" key="6">
    <source>
        <dbReference type="ARBA" id="ARBA00023242"/>
    </source>
</evidence>
<evidence type="ECO:0000256" key="7">
    <source>
        <dbReference type="PROSITE-ProRule" id="PRU00042"/>
    </source>
</evidence>
<dbReference type="Pfam" id="PF00096">
    <property type="entry name" value="zf-C2H2"/>
    <property type="match status" value="2"/>
</dbReference>
<organism evidence="10 11">
    <name type="scientific">Papiliotrema laurentii</name>
    <name type="common">Cryptococcus laurentii</name>
    <dbReference type="NCBI Taxonomy" id="5418"/>
    <lineage>
        <taxon>Eukaryota</taxon>
        <taxon>Fungi</taxon>
        <taxon>Dikarya</taxon>
        <taxon>Basidiomycota</taxon>
        <taxon>Agaricomycotina</taxon>
        <taxon>Tremellomycetes</taxon>
        <taxon>Tremellales</taxon>
        <taxon>Rhynchogastremaceae</taxon>
        <taxon>Papiliotrema</taxon>
    </lineage>
</organism>
<comment type="caution">
    <text evidence="10">The sequence shown here is derived from an EMBL/GenBank/DDBJ whole genome shotgun (WGS) entry which is preliminary data.</text>
</comment>
<accession>A0AAD9FQT5</accession>
<dbReference type="PANTHER" id="PTHR14003:SF19">
    <property type="entry name" value="YY2 TRANSCRIPTION FACTOR"/>
    <property type="match status" value="1"/>
</dbReference>
<dbReference type="InterPro" id="IPR013087">
    <property type="entry name" value="Znf_C2H2_type"/>
</dbReference>
<dbReference type="SUPFAM" id="SSF57667">
    <property type="entry name" value="beta-beta-alpha zinc fingers"/>
    <property type="match status" value="1"/>
</dbReference>
<dbReference type="Proteomes" id="UP001182556">
    <property type="component" value="Unassembled WGS sequence"/>
</dbReference>
<feature type="region of interest" description="Disordered" evidence="8">
    <location>
        <begin position="30"/>
        <end position="702"/>
    </location>
</feature>
<feature type="compositionally biased region" description="Basic and acidic residues" evidence="8">
    <location>
        <begin position="223"/>
        <end position="233"/>
    </location>
</feature>
<evidence type="ECO:0000313" key="10">
    <source>
        <dbReference type="EMBL" id="KAK1924482.1"/>
    </source>
</evidence>
<feature type="compositionally biased region" description="Basic and acidic residues" evidence="8">
    <location>
        <begin position="679"/>
        <end position="692"/>
    </location>
</feature>
<dbReference type="GO" id="GO:0031519">
    <property type="term" value="C:PcG protein complex"/>
    <property type="evidence" value="ECO:0007669"/>
    <property type="project" value="TreeGrafter"/>
</dbReference>
<dbReference type="GO" id="GO:0000978">
    <property type="term" value="F:RNA polymerase II cis-regulatory region sequence-specific DNA binding"/>
    <property type="evidence" value="ECO:0007669"/>
    <property type="project" value="TreeGrafter"/>
</dbReference>
<feature type="domain" description="C2H2-type" evidence="9">
    <location>
        <begin position="720"/>
        <end position="747"/>
    </location>
</feature>
<evidence type="ECO:0000256" key="4">
    <source>
        <dbReference type="ARBA" id="ARBA00022771"/>
    </source>
</evidence>
<feature type="compositionally biased region" description="Low complexity" evidence="8">
    <location>
        <begin position="392"/>
        <end position="421"/>
    </location>
</feature>
<feature type="compositionally biased region" description="Low complexity" evidence="8">
    <location>
        <begin position="258"/>
        <end position="297"/>
    </location>
</feature>
<comment type="subcellular location">
    <subcellularLocation>
        <location evidence="1">Nucleus</location>
    </subcellularLocation>
</comment>
<feature type="compositionally biased region" description="Basic and acidic residues" evidence="8">
    <location>
        <begin position="425"/>
        <end position="441"/>
    </location>
</feature>
<dbReference type="EMBL" id="JAODAN010000005">
    <property type="protein sequence ID" value="KAK1924482.1"/>
    <property type="molecule type" value="Genomic_DNA"/>
</dbReference>